<dbReference type="AlphaFoldDB" id="A0A8J4AK58"/>
<protein>
    <submittedName>
        <fullName evidence="1">Uncharacterized protein</fullName>
    </submittedName>
</protein>
<reference evidence="2" key="1">
    <citation type="journal article" date="2021" name="Int. J. Syst. Evol. Microbiol.">
        <title>Actinocatenispora comari sp. nov., an endophytic actinomycete isolated from aerial parts of Comarum salesowianum.</title>
        <authorList>
            <person name="Oyunbileg N."/>
            <person name="Iizaka Y."/>
            <person name="Hamada M."/>
            <person name="Davaapurev B.O."/>
            <person name="Fukumoto A."/>
            <person name="Tsetseg B."/>
            <person name="Kato F."/>
            <person name="Tamura T."/>
            <person name="Batkhuu J."/>
            <person name="Anzai Y."/>
        </authorList>
    </citation>
    <scope>NUCLEOTIDE SEQUENCE [LARGE SCALE GENOMIC DNA]</scope>
    <source>
        <strain evidence="2">NUM-2625</strain>
    </source>
</reference>
<dbReference type="EMBL" id="BOPO01000128">
    <property type="protein sequence ID" value="GIL30950.1"/>
    <property type="molecule type" value="Genomic_DNA"/>
</dbReference>
<accession>A0A8J4AK58</accession>
<proteinExistence type="predicted"/>
<comment type="caution">
    <text evidence="1">The sequence shown here is derived from an EMBL/GenBank/DDBJ whole genome shotgun (WGS) entry which is preliminary data.</text>
</comment>
<sequence>MNATRPARQVWHLDDIRQLGVTTSLTTAAQILGICYPTARRLAASGMFPVPVIRLSRRWKVPTEPLIALLTTGRVRDRTTVAQEQHGPLDTTKRG</sequence>
<keyword evidence="2" id="KW-1185">Reference proteome</keyword>
<evidence type="ECO:0000313" key="1">
    <source>
        <dbReference type="EMBL" id="GIL30950.1"/>
    </source>
</evidence>
<evidence type="ECO:0000313" key="2">
    <source>
        <dbReference type="Proteomes" id="UP000614996"/>
    </source>
</evidence>
<organism evidence="1 2">
    <name type="scientific">Actinocatenispora comari</name>
    <dbReference type="NCBI Taxonomy" id="2807577"/>
    <lineage>
        <taxon>Bacteria</taxon>
        <taxon>Bacillati</taxon>
        <taxon>Actinomycetota</taxon>
        <taxon>Actinomycetes</taxon>
        <taxon>Micromonosporales</taxon>
        <taxon>Micromonosporaceae</taxon>
        <taxon>Actinocatenispora</taxon>
    </lineage>
</organism>
<gene>
    <name evidence="1" type="ORF">NUM_62040</name>
</gene>
<name>A0A8J4AK58_9ACTN</name>
<dbReference type="Proteomes" id="UP000614996">
    <property type="component" value="Unassembled WGS sequence"/>
</dbReference>